<evidence type="ECO:0000313" key="4">
    <source>
        <dbReference type="Proteomes" id="UP000664109"/>
    </source>
</evidence>
<organism evidence="3 4">
    <name type="scientific">Streptomyces zhihengii</name>
    <dbReference type="NCBI Taxonomy" id="1818004"/>
    <lineage>
        <taxon>Bacteria</taxon>
        <taxon>Bacillati</taxon>
        <taxon>Actinomycetota</taxon>
        <taxon>Actinomycetes</taxon>
        <taxon>Kitasatosporales</taxon>
        <taxon>Streptomycetaceae</taxon>
        <taxon>Streptomyces</taxon>
    </lineage>
</organism>
<feature type="compositionally biased region" description="Low complexity" evidence="1">
    <location>
        <begin position="167"/>
        <end position="181"/>
    </location>
</feature>
<feature type="signal peptide" evidence="2">
    <location>
        <begin position="1"/>
        <end position="22"/>
    </location>
</feature>
<protein>
    <submittedName>
        <fullName evidence="3">DUF3558 domain-containing protein</fullName>
    </submittedName>
</protein>
<reference evidence="3 4" key="1">
    <citation type="journal article" date="2016" name="Arch. Microbiol.">
        <title>Streptomyces zhihengii sp. nov., isolated from rhizospheric soil of Psammosilene tunicoides.</title>
        <authorList>
            <person name="Huang M.J."/>
            <person name="Fei J.J."/>
            <person name="Salam N."/>
            <person name="Kim C.J."/>
            <person name="Hozzein W.N."/>
            <person name="Xiao M."/>
            <person name="Huang H.Q."/>
            <person name="Li W.J."/>
        </authorList>
    </citation>
    <scope>NUCLEOTIDE SEQUENCE [LARGE SCALE GENOMIC DNA]</scope>
    <source>
        <strain evidence="3 4">YIM T102</strain>
    </source>
</reference>
<feature type="compositionally biased region" description="Low complexity" evidence="1">
    <location>
        <begin position="207"/>
        <end position="217"/>
    </location>
</feature>
<evidence type="ECO:0000313" key="3">
    <source>
        <dbReference type="EMBL" id="MBM9620083.1"/>
    </source>
</evidence>
<name>A0ABS2US07_9ACTN</name>
<feature type="region of interest" description="Disordered" evidence="1">
    <location>
        <begin position="139"/>
        <end position="221"/>
    </location>
</feature>
<evidence type="ECO:0000256" key="2">
    <source>
        <dbReference type="SAM" id="SignalP"/>
    </source>
</evidence>
<feature type="compositionally biased region" description="Acidic residues" evidence="1">
    <location>
        <begin position="154"/>
        <end position="163"/>
    </location>
</feature>
<feature type="chain" id="PRO_5046777624" evidence="2">
    <location>
        <begin position="23"/>
        <end position="296"/>
    </location>
</feature>
<dbReference type="Proteomes" id="UP000664109">
    <property type="component" value="Unassembled WGS sequence"/>
</dbReference>
<keyword evidence="4" id="KW-1185">Reference proteome</keyword>
<dbReference type="EMBL" id="JAFEJA010000001">
    <property type="protein sequence ID" value="MBM9620083.1"/>
    <property type="molecule type" value="Genomic_DNA"/>
</dbReference>
<gene>
    <name evidence="3" type="ORF">JE024_15320</name>
</gene>
<evidence type="ECO:0000256" key="1">
    <source>
        <dbReference type="SAM" id="MobiDB-lite"/>
    </source>
</evidence>
<dbReference type="PROSITE" id="PS51257">
    <property type="entry name" value="PROKAR_LIPOPROTEIN"/>
    <property type="match status" value="1"/>
</dbReference>
<keyword evidence="2" id="KW-0732">Signal</keyword>
<sequence>MLRKTYGPGTAALLAAVLGAGAAGCTADGGGDDRAADPKAGTAPVPAAAPGKYRTLLEPCGAVDSAALKDLLPGLASLAPEQQRQAFQGTPAVTYNTDRRAACSWKGQAPDASHQLRVEFERVVSYDPAVSDEDRAQEVFAKKQASTSVPVQLEPEEPEEPAGEEPGGSPSASPGTGATAGVGTQAGRTPDGSEASGEPGRPGGSATGPSASASGEGLEPRVLTSLGDAAFIDDVLDTTRPTAQRRDVSVVFRTSNVIVTIVYAEQPAPAAEVPDSKELQEKTQSVARRLAELFDE</sequence>
<comment type="caution">
    <text evidence="3">The sequence shown here is derived from an EMBL/GenBank/DDBJ whole genome shotgun (WGS) entry which is preliminary data.</text>
</comment>
<proteinExistence type="predicted"/>
<dbReference type="RefSeq" id="WP_205374119.1">
    <property type="nucleotide sequence ID" value="NZ_JAFEJA010000001.1"/>
</dbReference>
<accession>A0ABS2US07</accession>